<dbReference type="EMBL" id="CABFNS010000915">
    <property type="protein sequence ID" value="VUC35614.1"/>
    <property type="molecule type" value="Genomic_DNA"/>
</dbReference>
<feature type="compositionally biased region" description="Low complexity" evidence="1">
    <location>
        <begin position="700"/>
        <end position="723"/>
    </location>
</feature>
<feature type="compositionally biased region" description="Low complexity" evidence="1">
    <location>
        <begin position="617"/>
        <end position="630"/>
    </location>
</feature>
<proteinExistence type="predicted"/>
<reference evidence="2 3" key="1">
    <citation type="submission" date="2019-06" db="EMBL/GenBank/DDBJ databases">
        <authorList>
            <person name="Broberg M."/>
        </authorList>
    </citation>
    <scope>NUCLEOTIDE SEQUENCE [LARGE SCALE GENOMIC DNA]</scope>
</reference>
<feature type="region of interest" description="Disordered" evidence="1">
    <location>
        <begin position="524"/>
        <end position="741"/>
    </location>
</feature>
<evidence type="ECO:0000256" key="1">
    <source>
        <dbReference type="SAM" id="MobiDB-lite"/>
    </source>
</evidence>
<accession>A0ABY6UZJ4</accession>
<feature type="compositionally biased region" description="Polar residues" evidence="1">
    <location>
        <begin position="549"/>
        <end position="600"/>
    </location>
</feature>
<name>A0ABY6UZJ4_BIOOC</name>
<sequence length="741" mass="81276">MCFILITHNSNCDNRRISTLKVRQPEFAYDIYHPFEDPPTCQHHVGIDNPDGCRSHGTCCRLTRRLVCPFWVGFAGGFIKCRGFDREFHIVVPRGGVNNEVEIQFRGPFEGVPRLTREQEERLYEAQVRYFDEGVKVRMILEDSLSPWIENVNPPDEWRPLVDRPPYRRLLARFDEARERWETTCPMLRVEGGPPQHDHLKATQSEVPYWYKVIRVLRSGKVGTLVPAPDGAIDDENAPAQETADGTIETAPAEENAPVPEPPGAFPVWEAYGQTLAGGVPYVPAALPAGGNRHALEDSPDYGQIESLYPASPVESVGRVPSSEGPTRIFSSSPGEYVPAPDENDEQELLAAPVPSYGYGALEPPAEEPWGELDDAPEFAYGSAGMSRHAQANPNSQWSPQQLSTLRDMLVQEPAGNPGGVRVHNGMVGIPVTGMVWLPAEGLLNTPINVSFHLDNIDDRGYNREDDALLPLSAERLGRLLNAVPRDIPRLNHPQALIPEADVPIPSIEGEDGFAPRDSLRLPNAEVLGGSGEGPRPFEPGESQRSDDGGSTTNPNTSEESIGTQVNNETLPPTRSASGDGGSATNPNTPRESNGTQENNEALPPTRPPSDGSARGSFQQAAPAPAFSSPLPDPRNEADGSRQSVSPLPATPPSQQQQGNPGEGSSRRTRKRAAEADEVEEAPPQPTRRQPAKRRRVEQSAEQPIEQPAEQPAEQPIEQPIEEPVIRPRRLRQLQRKNYKV</sequence>
<evidence type="ECO:0000313" key="2">
    <source>
        <dbReference type="EMBL" id="VUC35614.1"/>
    </source>
</evidence>
<feature type="compositionally biased region" description="Basic residues" evidence="1">
    <location>
        <begin position="727"/>
        <end position="741"/>
    </location>
</feature>
<protein>
    <submittedName>
        <fullName evidence="2">Uncharacterized protein</fullName>
    </submittedName>
</protein>
<comment type="caution">
    <text evidence="2">The sequence shown here is derived from an EMBL/GenBank/DDBJ whole genome shotgun (WGS) entry which is preliminary data.</text>
</comment>
<evidence type="ECO:0000313" key="3">
    <source>
        <dbReference type="Proteomes" id="UP000766486"/>
    </source>
</evidence>
<feature type="region of interest" description="Disordered" evidence="1">
    <location>
        <begin position="313"/>
        <end position="343"/>
    </location>
</feature>
<gene>
    <name evidence="2" type="ORF">CLO192961_LOCUS422019</name>
</gene>
<dbReference type="Proteomes" id="UP000766486">
    <property type="component" value="Unassembled WGS sequence"/>
</dbReference>
<organism evidence="2 3">
    <name type="scientific">Bionectria ochroleuca</name>
    <name type="common">Gliocladium roseum</name>
    <dbReference type="NCBI Taxonomy" id="29856"/>
    <lineage>
        <taxon>Eukaryota</taxon>
        <taxon>Fungi</taxon>
        <taxon>Dikarya</taxon>
        <taxon>Ascomycota</taxon>
        <taxon>Pezizomycotina</taxon>
        <taxon>Sordariomycetes</taxon>
        <taxon>Hypocreomycetidae</taxon>
        <taxon>Hypocreales</taxon>
        <taxon>Bionectriaceae</taxon>
        <taxon>Clonostachys</taxon>
    </lineage>
</organism>
<keyword evidence="3" id="KW-1185">Reference proteome</keyword>